<gene>
    <name evidence="2" type="ordered locus">Os05g0272466</name>
    <name evidence="2" type="ORF">OSNPB_050272466</name>
</gene>
<reference evidence="3" key="1">
    <citation type="journal article" date="2005" name="Nature">
        <title>The map-based sequence of the rice genome.</title>
        <authorList>
            <consortium name="International rice genome sequencing project (IRGSP)"/>
            <person name="Matsumoto T."/>
            <person name="Wu J."/>
            <person name="Kanamori H."/>
            <person name="Katayose Y."/>
            <person name="Fujisawa M."/>
            <person name="Namiki N."/>
            <person name="Mizuno H."/>
            <person name="Yamamoto K."/>
            <person name="Antonio B.A."/>
            <person name="Baba T."/>
            <person name="Sakata K."/>
            <person name="Nagamura Y."/>
            <person name="Aoki H."/>
            <person name="Arikawa K."/>
            <person name="Arita K."/>
            <person name="Bito T."/>
            <person name="Chiden Y."/>
            <person name="Fujitsuka N."/>
            <person name="Fukunaka R."/>
            <person name="Hamada M."/>
            <person name="Harada C."/>
            <person name="Hayashi A."/>
            <person name="Hijishita S."/>
            <person name="Honda M."/>
            <person name="Hosokawa S."/>
            <person name="Ichikawa Y."/>
            <person name="Idonuma A."/>
            <person name="Iijima M."/>
            <person name="Ikeda M."/>
            <person name="Ikeno M."/>
            <person name="Ito K."/>
            <person name="Ito S."/>
            <person name="Ito T."/>
            <person name="Ito Y."/>
            <person name="Ito Y."/>
            <person name="Iwabuchi A."/>
            <person name="Kamiya K."/>
            <person name="Karasawa W."/>
            <person name="Kurita K."/>
            <person name="Katagiri S."/>
            <person name="Kikuta A."/>
            <person name="Kobayashi H."/>
            <person name="Kobayashi N."/>
            <person name="Machita K."/>
            <person name="Maehara T."/>
            <person name="Masukawa M."/>
            <person name="Mizubayashi T."/>
            <person name="Mukai Y."/>
            <person name="Nagasaki H."/>
            <person name="Nagata Y."/>
            <person name="Naito S."/>
            <person name="Nakashima M."/>
            <person name="Nakama Y."/>
            <person name="Nakamichi Y."/>
            <person name="Nakamura M."/>
            <person name="Meguro A."/>
            <person name="Negishi M."/>
            <person name="Ohta I."/>
            <person name="Ohta T."/>
            <person name="Okamoto M."/>
            <person name="Ono N."/>
            <person name="Saji S."/>
            <person name="Sakaguchi M."/>
            <person name="Sakai K."/>
            <person name="Shibata M."/>
            <person name="Shimokawa T."/>
            <person name="Song J."/>
            <person name="Takazaki Y."/>
            <person name="Terasawa K."/>
            <person name="Tsugane M."/>
            <person name="Tsuji K."/>
            <person name="Ueda S."/>
            <person name="Waki K."/>
            <person name="Yamagata H."/>
            <person name="Yamamoto M."/>
            <person name="Yamamoto S."/>
            <person name="Yamane H."/>
            <person name="Yoshiki S."/>
            <person name="Yoshihara R."/>
            <person name="Yukawa K."/>
            <person name="Zhong H."/>
            <person name="Yano M."/>
            <person name="Yuan Q."/>
            <person name="Ouyang S."/>
            <person name="Liu J."/>
            <person name="Jones K.M."/>
            <person name="Gansberger K."/>
            <person name="Moffat K."/>
            <person name="Hill J."/>
            <person name="Bera J."/>
            <person name="Fadrosh D."/>
            <person name="Jin S."/>
            <person name="Johri S."/>
            <person name="Kim M."/>
            <person name="Overton L."/>
            <person name="Reardon M."/>
            <person name="Tsitrin T."/>
            <person name="Vuong H."/>
            <person name="Weaver B."/>
            <person name="Ciecko A."/>
            <person name="Tallon L."/>
            <person name="Jackson J."/>
            <person name="Pai G."/>
            <person name="Aken S.V."/>
            <person name="Utterback T."/>
            <person name="Reidmuller S."/>
            <person name="Feldblyum T."/>
            <person name="Hsiao J."/>
            <person name="Zismann V."/>
            <person name="Iobst S."/>
            <person name="de Vazeille A.R."/>
            <person name="Buell C.R."/>
            <person name="Ying K."/>
            <person name="Li Y."/>
            <person name="Lu T."/>
            <person name="Huang Y."/>
            <person name="Zhao Q."/>
            <person name="Feng Q."/>
            <person name="Zhang L."/>
            <person name="Zhu J."/>
            <person name="Weng Q."/>
            <person name="Mu J."/>
            <person name="Lu Y."/>
            <person name="Fan D."/>
            <person name="Liu Y."/>
            <person name="Guan J."/>
            <person name="Zhang Y."/>
            <person name="Yu S."/>
            <person name="Liu X."/>
            <person name="Zhang Y."/>
            <person name="Hong G."/>
            <person name="Han B."/>
            <person name="Choisne N."/>
            <person name="Demange N."/>
            <person name="Orjeda G."/>
            <person name="Samain S."/>
            <person name="Cattolico L."/>
            <person name="Pelletier E."/>
            <person name="Couloux A."/>
            <person name="Segurens B."/>
            <person name="Wincker P."/>
            <person name="D'Hont A."/>
            <person name="Scarpelli C."/>
            <person name="Weissenbach J."/>
            <person name="Salanoubat M."/>
            <person name="Quetier F."/>
            <person name="Yu Y."/>
            <person name="Kim H.R."/>
            <person name="Rambo T."/>
            <person name="Currie J."/>
            <person name="Collura K."/>
            <person name="Luo M."/>
            <person name="Yang T."/>
            <person name="Ammiraju J.S.S."/>
            <person name="Engler F."/>
            <person name="Soderlund C."/>
            <person name="Wing R.A."/>
            <person name="Palmer L.E."/>
            <person name="de la Bastide M."/>
            <person name="Spiegel L."/>
            <person name="Nascimento L."/>
            <person name="Zutavern T."/>
            <person name="O'Shaughnessy A."/>
            <person name="Dike S."/>
            <person name="Dedhia N."/>
            <person name="Preston R."/>
            <person name="Balija V."/>
            <person name="McCombie W.R."/>
            <person name="Chow T."/>
            <person name="Chen H."/>
            <person name="Chung M."/>
            <person name="Chen C."/>
            <person name="Shaw J."/>
            <person name="Wu H."/>
            <person name="Hsiao K."/>
            <person name="Chao Y."/>
            <person name="Chu M."/>
            <person name="Cheng C."/>
            <person name="Hour A."/>
            <person name="Lee P."/>
            <person name="Lin S."/>
            <person name="Lin Y."/>
            <person name="Liou J."/>
            <person name="Liu S."/>
            <person name="Hsing Y."/>
            <person name="Raghuvanshi S."/>
            <person name="Mohanty A."/>
            <person name="Bharti A.K."/>
            <person name="Gaur A."/>
            <person name="Gupta V."/>
            <person name="Kumar D."/>
            <person name="Ravi V."/>
            <person name="Vij S."/>
            <person name="Kapur A."/>
            <person name="Khurana P."/>
            <person name="Khurana P."/>
            <person name="Khurana J.P."/>
            <person name="Tyagi A.K."/>
            <person name="Gaikwad K."/>
            <person name="Singh A."/>
            <person name="Dalal V."/>
            <person name="Srivastava S."/>
            <person name="Dixit A."/>
            <person name="Pal A.K."/>
            <person name="Ghazi I.A."/>
            <person name="Yadav M."/>
            <person name="Pandit A."/>
            <person name="Bhargava A."/>
            <person name="Sureshbabu K."/>
            <person name="Batra K."/>
            <person name="Sharma T.R."/>
            <person name="Mohapatra T."/>
            <person name="Singh N.K."/>
            <person name="Messing J."/>
            <person name="Nelson A.B."/>
            <person name="Fuks G."/>
            <person name="Kavchok S."/>
            <person name="Keizer G."/>
            <person name="Linton E."/>
            <person name="Llaca V."/>
            <person name="Song R."/>
            <person name="Tanyolac B."/>
            <person name="Young S."/>
            <person name="Ho-Il K."/>
            <person name="Hahn J.H."/>
            <person name="Sangsakoo G."/>
            <person name="Vanavichit A."/>
            <person name="de Mattos Luiz.A.T."/>
            <person name="Zimmer P.D."/>
            <person name="Malone G."/>
            <person name="Dellagostin O."/>
            <person name="de Oliveira A.C."/>
            <person name="Bevan M."/>
            <person name="Bancroft I."/>
            <person name="Minx P."/>
            <person name="Cordum H."/>
            <person name="Wilson R."/>
            <person name="Cheng Z."/>
            <person name="Jin W."/>
            <person name="Jiang J."/>
            <person name="Leong S.A."/>
            <person name="Iwama H."/>
            <person name="Gojobori T."/>
            <person name="Itoh T."/>
            <person name="Niimura Y."/>
            <person name="Fujii Y."/>
            <person name="Habara T."/>
            <person name="Sakai H."/>
            <person name="Sato Y."/>
            <person name="Wilson G."/>
            <person name="Kumar K."/>
            <person name="McCouch S."/>
            <person name="Juretic N."/>
            <person name="Hoen D."/>
            <person name="Wright S."/>
            <person name="Bruskiewich R."/>
            <person name="Bureau T."/>
            <person name="Miyao A."/>
            <person name="Hirochika H."/>
            <person name="Nishikawa T."/>
            <person name="Kadowaki K."/>
            <person name="Sugiura M."/>
            <person name="Burr B."/>
            <person name="Sasaki T."/>
        </authorList>
    </citation>
    <scope>NUCLEOTIDE SEQUENCE [LARGE SCALE GENOMIC DNA]</scope>
    <source>
        <strain evidence="3">cv. Nipponbare</strain>
    </source>
</reference>
<evidence type="ECO:0000313" key="2">
    <source>
        <dbReference type="EMBL" id="BAS93098.1"/>
    </source>
</evidence>
<evidence type="ECO:0000313" key="3">
    <source>
        <dbReference type="Proteomes" id="UP000059680"/>
    </source>
</evidence>
<evidence type="ECO:0000256" key="1">
    <source>
        <dbReference type="SAM" id="MobiDB-lite"/>
    </source>
</evidence>
<dbReference type="Proteomes" id="UP000059680">
    <property type="component" value="Chromosome 5"/>
</dbReference>
<feature type="region of interest" description="Disordered" evidence="1">
    <location>
        <begin position="30"/>
        <end position="64"/>
    </location>
</feature>
<sequence length="207" mass="21470">MGGMMASSSLSPTAVSSAVYSSLNASTMDRRISSSLGKPASTRARQSRARHARQVPRAGEEEHLHLLLAGNDDDPAAAAAAAAAAFEEEVEESAERRVGGVWLALGSSAIAGGGVGGSSWPRRSTPSACRSRGASSPPRGPGTRPCPPPTSTSPLLSLRAVRGAPRGGRCSRRSAAAAGATRSTRPTPFSRRGSREREKRREKEKKG</sequence>
<feature type="compositionally biased region" description="Basic and acidic residues" evidence="1">
    <location>
        <begin position="193"/>
        <end position="207"/>
    </location>
</feature>
<protein>
    <submittedName>
        <fullName evidence="2">Os05g0272466 protein</fullName>
    </submittedName>
</protein>
<dbReference type="PaxDb" id="39947-A0A0P0WK10"/>
<dbReference type="InParanoid" id="A0A0P0WK10"/>
<accession>A0A0P0WK10</accession>
<organism evidence="2 3">
    <name type="scientific">Oryza sativa subsp. japonica</name>
    <name type="common">Rice</name>
    <dbReference type="NCBI Taxonomy" id="39947"/>
    <lineage>
        <taxon>Eukaryota</taxon>
        <taxon>Viridiplantae</taxon>
        <taxon>Streptophyta</taxon>
        <taxon>Embryophyta</taxon>
        <taxon>Tracheophyta</taxon>
        <taxon>Spermatophyta</taxon>
        <taxon>Magnoliopsida</taxon>
        <taxon>Liliopsida</taxon>
        <taxon>Poales</taxon>
        <taxon>Poaceae</taxon>
        <taxon>BOP clade</taxon>
        <taxon>Oryzoideae</taxon>
        <taxon>Oryzeae</taxon>
        <taxon>Oryzinae</taxon>
        <taxon>Oryza</taxon>
        <taxon>Oryza sativa</taxon>
    </lineage>
</organism>
<proteinExistence type="predicted"/>
<dbReference type="AlphaFoldDB" id="A0A0P0WK10"/>
<feature type="compositionally biased region" description="Low complexity" evidence="1">
    <location>
        <begin position="152"/>
        <end position="191"/>
    </location>
</feature>
<name>A0A0P0WK10_ORYSJ</name>
<reference evidence="2 3" key="2">
    <citation type="journal article" date="2013" name="Plant Cell Physiol.">
        <title>Rice Annotation Project Database (RAP-DB): an integrative and interactive database for rice genomics.</title>
        <authorList>
            <person name="Sakai H."/>
            <person name="Lee S.S."/>
            <person name="Tanaka T."/>
            <person name="Numa H."/>
            <person name="Kim J."/>
            <person name="Kawahara Y."/>
            <person name="Wakimoto H."/>
            <person name="Yang C.C."/>
            <person name="Iwamoto M."/>
            <person name="Abe T."/>
            <person name="Yamada Y."/>
            <person name="Muto A."/>
            <person name="Inokuchi H."/>
            <person name="Ikemura T."/>
            <person name="Matsumoto T."/>
            <person name="Sasaki T."/>
            <person name="Itoh T."/>
        </authorList>
    </citation>
    <scope>NUCLEOTIDE SEQUENCE [LARGE SCALE GENOMIC DNA]</scope>
    <source>
        <strain evidence="3">cv. Nipponbare</strain>
    </source>
</reference>
<feature type="compositionally biased region" description="Pro residues" evidence="1">
    <location>
        <begin position="138"/>
        <end position="151"/>
    </location>
</feature>
<feature type="compositionally biased region" description="Basic residues" evidence="1">
    <location>
        <begin position="45"/>
        <end position="54"/>
    </location>
</feature>
<reference evidence="2 3" key="3">
    <citation type="journal article" date="2013" name="Rice">
        <title>Improvement of the Oryza sativa Nipponbare reference genome using next generation sequence and optical map data.</title>
        <authorList>
            <person name="Kawahara Y."/>
            <person name="de la Bastide M."/>
            <person name="Hamilton J.P."/>
            <person name="Kanamori H."/>
            <person name="McCombie W.R."/>
            <person name="Ouyang S."/>
            <person name="Schwartz D.C."/>
            <person name="Tanaka T."/>
            <person name="Wu J."/>
            <person name="Zhou S."/>
            <person name="Childs K.L."/>
            <person name="Davidson R.M."/>
            <person name="Lin H."/>
            <person name="Quesada-Ocampo L."/>
            <person name="Vaillancourt B."/>
            <person name="Sakai H."/>
            <person name="Lee S.S."/>
            <person name="Kim J."/>
            <person name="Numa H."/>
            <person name="Itoh T."/>
            <person name="Buell C.R."/>
            <person name="Matsumoto T."/>
        </authorList>
    </citation>
    <scope>NUCLEOTIDE SEQUENCE [LARGE SCALE GENOMIC DNA]</scope>
    <source>
        <strain evidence="3">cv. Nipponbare</strain>
    </source>
</reference>
<keyword evidence="3" id="KW-1185">Reference proteome</keyword>
<dbReference type="EMBL" id="AP014961">
    <property type="protein sequence ID" value="BAS93098.1"/>
    <property type="molecule type" value="Genomic_DNA"/>
</dbReference>
<feature type="region of interest" description="Disordered" evidence="1">
    <location>
        <begin position="110"/>
        <end position="207"/>
    </location>
</feature>
<feature type="compositionally biased region" description="Low complexity" evidence="1">
    <location>
        <begin position="126"/>
        <end position="137"/>
    </location>
</feature>